<evidence type="ECO:0008006" key="3">
    <source>
        <dbReference type="Google" id="ProtNLM"/>
    </source>
</evidence>
<reference evidence="1 2" key="1">
    <citation type="submission" date="2015-11" db="EMBL/GenBank/DDBJ databases">
        <authorList>
            <person name="Zhang Y."/>
            <person name="Guo Z."/>
        </authorList>
    </citation>
    <scope>NUCLEOTIDE SEQUENCE [LARGE SCALE GENOMIC DNA]</scope>
    <source>
        <strain evidence="1 2">ChDC F174</strain>
    </source>
</reference>
<sequence>MVKTMKDRFKELIKKIKSDEFYNNRGLANEVPFYIFDYNPKYELEIRDFVKNKLLRNLEDDTRLKAVEIDIFELLLESMRNDDILDMAFEIEEKKGTKFLYEKLKKSFNTEIIMKYISQKTKGKNFLILTGVGKIFPIVRTHTILNNLQNIFDHTKVLLFFPGEYTSTDLRLFGFEDNNYYRAFKI</sequence>
<name>A0A0S2ZP11_9FUSO</name>
<dbReference type="OrthoDB" id="1093513at2"/>
<evidence type="ECO:0000313" key="1">
    <source>
        <dbReference type="EMBL" id="ALQ40364.1"/>
    </source>
</evidence>
<dbReference type="InterPro" id="IPR014858">
    <property type="entry name" value="BrxB"/>
</dbReference>
<evidence type="ECO:0000313" key="2">
    <source>
        <dbReference type="Proteomes" id="UP000063275"/>
    </source>
</evidence>
<proteinExistence type="predicted"/>
<gene>
    <name evidence="1" type="ORF">RN87_07435</name>
</gene>
<dbReference type="AlphaFoldDB" id="A0A0S2ZP11"/>
<dbReference type="Pfam" id="PF08747">
    <property type="entry name" value="BrxB"/>
    <property type="match status" value="1"/>
</dbReference>
<dbReference type="Proteomes" id="UP000063275">
    <property type="component" value="Chromosome"/>
</dbReference>
<organism evidence="1">
    <name type="scientific">Fusobacterium hwasookii ChDC F174</name>
    <dbReference type="NCBI Taxonomy" id="1307442"/>
    <lineage>
        <taxon>Bacteria</taxon>
        <taxon>Fusobacteriati</taxon>
        <taxon>Fusobacteriota</taxon>
        <taxon>Fusobacteriia</taxon>
        <taxon>Fusobacteriales</taxon>
        <taxon>Fusobacteriaceae</taxon>
        <taxon>Fusobacterium</taxon>
    </lineage>
</organism>
<dbReference type="RefSeq" id="WP_029493943.1">
    <property type="nucleotide sequence ID" value="NZ_ATKF01000107.1"/>
</dbReference>
<protein>
    <recommendedName>
        <fullName evidence="3">Cytoplasmic protein</fullName>
    </recommendedName>
</protein>
<dbReference type="EMBL" id="CP013331">
    <property type="protein sequence ID" value="ALQ40364.1"/>
    <property type="molecule type" value="Genomic_DNA"/>
</dbReference>
<accession>A0A0S2ZP11</accession>
<dbReference type="KEGG" id="fhw:RN87_07435"/>